<keyword evidence="3" id="KW-1133">Transmembrane helix</keyword>
<dbReference type="GO" id="GO:0032981">
    <property type="term" value="P:mitochondrial respiratory chain complex I assembly"/>
    <property type="evidence" value="ECO:0007669"/>
    <property type="project" value="TreeGrafter"/>
</dbReference>
<evidence type="ECO:0000256" key="3">
    <source>
        <dbReference type="ARBA" id="ARBA00022989"/>
    </source>
</evidence>
<keyword evidence="7" id="KW-1185">Reference proteome</keyword>
<keyword evidence="2" id="KW-0812">Transmembrane</keyword>
<evidence type="ECO:0000256" key="2">
    <source>
        <dbReference type="ARBA" id="ARBA00022692"/>
    </source>
</evidence>
<dbReference type="EMBL" id="BGPR01000030">
    <property type="protein sequence ID" value="GBL82929.1"/>
    <property type="molecule type" value="Genomic_DNA"/>
</dbReference>
<dbReference type="Proteomes" id="UP000499080">
    <property type="component" value="Unassembled WGS sequence"/>
</dbReference>
<proteinExistence type="predicted"/>
<dbReference type="Pfam" id="PF07114">
    <property type="entry name" value="TMEM126"/>
    <property type="match status" value="1"/>
</dbReference>
<evidence type="ECO:0000256" key="5">
    <source>
        <dbReference type="ARBA" id="ARBA00023136"/>
    </source>
</evidence>
<dbReference type="OrthoDB" id="6234762at2759"/>
<reference evidence="6 7" key="1">
    <citation type="journal article" date="2019" name="Sci. Rep.">
        <title>Orb-weaving spider Araneus ventricosus genome elucidates the spidroin gene catalogue.</title>
        <authorList>
            <person name="Kono N."/>
            <person name="Nakamura H."/>
            <person name="Ohtoshi R."/>
            <person name="Moran D.A.P."/>
            <person name="Shinohara A."/>
            <person name="Yoshida Y."/>
            <person name="Fujiwara M."/>
            <person name="Mori M."/>
            <person name="Tomita M."/>
            <person name="Arakawa K."/>
        </authorList>
    </citation>
    <scope>NUCLEOTIDE SEQUENCE [LARGE SCALE GENOMIC DNA]</scope>
</reference>
<dbReference type="InterPro" id="IPR009801">
    <property type="entry name" value="TMEM126"/>
</dbReference>
<keyword evidence="4" id="KW-0496">Mitochondrion</keyword>
<dbReference type="AlphaFoldDB" id="A0A4Y2AUH9"/>
<gene>
    <name evidence="6" type="ORF">AVEN_106433_1</name>
</gene>
<dbReference type="PANTHER" id="PTHR16296">
    <property type="entry name" value="UNCHARACTERIZED HYPOTHALAMUS PROTEIN HT007"/>
    <property type="match status" value="1"/>
</dbReference>
<evidence type="ECO:0000313" key="7">
    <source>
        <dbReference type="Proteomes" id="UP000499080"/>
    </source>
</evidence>
<sequence>MGERIASKEHPNVTRFMTKEFTDVMIKSWTPQSEVWSFKYGSDLLGIMNAVNGSFIMHSIRKQLNLRPYARMTCYVPVAAISYALTDGFHANFITRQILGFESCPLCIIFKAGLMQASLGVAYPLVLSPVIGFYISDKLLTYPVPSIHRAPKELFYLWLKMITKNPRFIYGSITIQVVAACLVTSEKQSFFYSFIGKKN</sequence>
<dbReference type="PANTHER" id="PTHR16296:SF2">
    <property type="entry name" value="TRANSMEMBRANE PROTEIN 126A"/>
    <property type="match status" value="1"/>
</dbReference>
<comment type="subcellular location">
    <subcellularLocation>
        <location evidence="1">Mitochondrion membrane</location>
        <topology evidence="1">Multi-pass membrane protein</topology>
    </subcellularLocation>
</comment>
<keyword evidence="5" id="KW-0472">Membrane</keyword>
<evidence type="ECO:0008006" key="8">
    <source>
        <dbReference type="Google" id="ProtNLM"/>
    </source>
</evidence>
<evidence type="ECO:0000256" key="4">
    <source>
        <dbReference type="ARBA" id="ARBA00023128"/>
    </source>
</evidence>
<accession>A0A4Y2AUH9</accession>
<evidence type="ECO:0000256" key="1">
    <source>
        <dbReference type="ARBA" id="ARBA00004225"/>
    </source>
</evidence>
<protein>
    <recommendedName>
        <fullName evidence="8">Transmembrane protein 126A</fullName>
    </recommendedName>
</protein>
<comment type="caution">
    <text evidence="6">The sequence shown here is derived from an EMBL/GenBank/DDBJ whole genome shotgun (WGS) entry which is preliminary data.</text>
</comment>
<organism evidence="6 7">
    <name type="scientific">Araneus ventricosus</name>
    <name type="common">Orbweaver spider</name>
    <name type="synonym">Epeira ventricosa</name>
    <dbReference type="NCBI Taxonomy" id="182803"/>
    <lineage>
        <taxon>Eukaryota</taxon>
        <taxon>Metazoa</taxon>
        <taxon>Ecdysozoa</taxon>
        <taxon>Arthropoda</taxon>
        <taxon>Chelicerata</taxon>
        <taxon>Arachnida</taxon>
        <taxon>Araneae</taxon>
        <taxon>Araneomorphae</taxon>
        <taxon>Entelegynae</taxon>
        <taxon>Araneoidea</taxon>
        <taxon>Araneidae</taxon>
        <taxon>Araneus</taxon>
    </lineage>
</organism>
<dbReference type="GO" id="GO:0031966">
    <property type="term" value="C:mitochondrial membrane"/>
    <property type="evidence" value="ECO:0007669"/>
    <property type="project" value="UniProtKB-SubCell"/>
</dbReference>
<name>A0A4Y2AUH9_ARAVE</name>
<evidence type="ECO:0000313" key="6">
    <source>
        <dbReference type="EMBL" id="GBL82929.1"/>
    </source>
</evidence>